<reference evidence="1" key="1">
    <citation type="journal article" date="2025" name="Int. J. Syst. Evol. Microbiol.">
        <title>Streptomyces citrinus sp. nov., with yellow diffusible pigment.</title>
        <authorList>
            <person name="He Y."/>
            <person name="Yang E."/>
            <person name="Xu J."/>
            <person name="Sun Y."/>
            <person name="Sun L."/>
        </authorList>
    </citation>
    <scope>NUCLEOTIDE SEQUENCE</scope>
    <source>
        <strain evidence="1">Q6</strain>
    </source>
</reference>
<sequence length="230" mass="25369">MSGDGRQRGVIRLGAGAAGPRLREASGTVETPRNEGVAARRTVELTRSTPAARITSRGALQVNLNWSAASHADLDLGCLVRTRDGRGTAIQPLGEAFGSLTEWPYVSLDQDDRTGSSSDGETLRVSLEHRNKFSKLLVYVYVYEGAVDFRHLRGVVTVTAPDGEWHIRLDDSPKGATACAIAMLTPGDRSLDLRREVVWFTPHLFRTHQQQIDTAYGFGFEWRYGRKSAR</sequence>
<name>A0ACD5AM08_9ACTN</name>
<dbReference type="Proteomes" id="UP001432251">
    <property type="component" value="Chromosome"/>
</dbReference>
<evidence type="ECO:0000313" key="1">
    <source>
        <dbReference type="EMBL" id="WWQ67939.1"/>
    </source>
</evidence>
<proteinExistence type="predicted"/>
<organism evidence="1 2">
    <name type="scientific">Streptomyces citrinus</name>
    <dbReference type="NCBI Taxonomy" id="3118173"/>
    <lineage>
        <taxon>Bacteria</taxon>
        <taxon>Bacillati</taxon>
        <taxon>Actinomycetota</taxon>
        <taxon>Actinomycetes</taxon>
        <taxon>Kitasatosporales</taxon>
        <taxon>Streptomycetaceae</taxon>
        <taxon>Streptomyces</taxon>
    </lineage>
</organism>
<protein>
    <submittedName>
        <fullName evidence="1">Tellurium resistance protein</fullName>
    </submittedName>
</protein>
<dbReference type="EMBL" id="CP146022">
    <property type="protein sequence ID" value="WWQ67939.1"/>
    <property type="molecule type" value="Genomic_DNA"/>
</dbReference>
<keyword evidence="2" id="KW-1185">Reference proteome</keyword>
<accession>A0ACD5AM08</accession>
<evidence type="ECO:0000313" key="2">
    <source>
        <dbReference type="Proteomes" id="UP001432251"/>
    </source>
</evidence>
<gene>
    <name evidence="1" type="ORF">V2W30_34485</name>
</gene>